<feature type="binding site" evidence="8">
    <location>
        <begin position="181"/>
        <end position="182"/>
    </location>
    <ligand>
        <name>ATP</name>
        <dbReference type="ChEBI" id="CHEBI:30616"/>
    </ligand>
</feature>
<dbReference type="PIRSF" id="PIRSF000729">
    <property type="entry name" value="GK"/>
    <property type="match status" value="1"/>
</dbReference>
<dbReference type="NCBIfam" id="TIGR01027">
    <property type="entry name" value="proB"/>
    <property type="match status" value="1"/>
</dbReference>
<dbReference type="OrthoDB" id="9804434at2"/>
<feature type="domain" description="PUA" evidence="9">
    <location>
        <begin position="287"/>
        <end position="369"/>
    </location>
</feature>
<sequence>MSLAAETAVATPDIARVRRLVVKIGSALLVDDAGLREGWLRGLCADVAEWRARGADVVLVSSGSIALGRRVLGLQAGALTLEQSQAAAAVGQIRLARAYEEMLAPHGVITAQILVTLEDTENRRRYLNSRATVETLLGLGVVPIVNENDTVATDEIRYGDNDRLAAQIAVTCGADQLLLLSDVDGLYTANPKTDPSARHLPVVAHLTPEIEAMGGDPVSGLSKGGMKTKLMAARTAVSGGCAMAIAEGSVIRPLSAVAQGARVTWFLPEGDPQAARKRWIAAMKPRGELVVDAGAARALANGRSLLPAGVRQVSGVFHRGDPVLIRGPSGAALAQGLARYDSTDAARIAGRRSEEIAAILGGNIRAALVHRDDMAVNR</sequence>
<dbReference type="PROSITE" id="PS50890">
    <property type="entry name" value="PUA"/>
    <property type="match status" value="1"/>
</dbReference>
<keyword evidence="4 8" id="KW-0808">Transferase</keyword>
<gene>
    <name evidence="8" type="primary">proB</name>
    <name evidence="10" type="ORF">SAMN05444389_101128</name>
</gene>
<name>A0A1M7D451_9RHOB</name>
<dbReference type="PANTHER" id="PTHR43654">
    <property type="entry name" value="GLUTAMATE 5-KINASE"/>
    <property type="match status" value="1"/>
</dbReference>
<comment type="subcellular location">
    <subcellularLocation>
        <location evidence="8">Cytoplasm</location>
    </subcellularLocation>
</comment>
<dbReference type="InterPro" id="IPR036393">
    <property type="entry name" value="AceGlu_kinase-like_sf"/>
</dbReference>
<comment type="function">
    <text evidence="8">Catalyzes the transfer of a phosphate group to glutamate to form L-glutamate 5-phosphate.</text>
</comment>
<dbReference type="AlphaFoldDB" id="A0A1M7D451"/>
<dbReference type="GO" id="GO:0004349">
    <property type="term" value="F:glutamate 5-kinase activity"/>
    <property type="evidence" value="ECO:0007669"/>
    <property type="project" value="UniProtKB-UniRule"/>
</dbReference>
<evidence type="ECO:0000256" key="8">
    <source>
        <dbReference type="HAMAP-Rule" id="MF_00456"/>
    </source>
</evidence>
<evidence type="ECO:0000259" key="9">
    <source>
        <dbReference type="SMART" id="SM00359"/>
    </source>
</evidence>
<evidence type="ECO:0000313" key="10">
    <source>
        <dbReference type="EMBL" id="SHL74198.1"/>
    </source>
</evidence>
<accession>A0A1M7D451</accession>
<evidence type="ECO:0000256" key="6">
    <source>
        <dbReference type="ARBA" id="ARBA00022777"/>
    </source>
</evidence>
<dbReference type="SMART" id="SM00359">
    <property type="entry name" value="PUA"/>
    <property type="match status" value="1"/>
</dbReference>
<dbReference type="InterPro" id="IPR041739">
    <property type="entry name" value="G5K_ProB"/>
</dbReference>
<protein>
    <recommendedName>
        <fullName evidence="8">Glutamate 5-kinase</fullName>
        <ecNumber evidence="8">2.7.2.11</ecNumber>
    </recommendedName>
    <alternativeName>
        <fullName evidence="8">Gamma-glutamyl kinase</fullName>
        <shortName evidence="8">GK</shortName>
    </alternativeName>
</protein>
<dbReference type="PROSITE" id="PS00902">
    <property type="entry name" value="GLUTAMATE_5_KINASE"/>
    <property type="match status" value="1"/>
</dbReference>
<dbReference type="SUPFAM" id="SSF53633">
    <property type="entry name" value="Carbamate kinase-like"/>
    <property type="match status" value="1"/>
</dbReference>
<keyword evidence="7 8" id="KW-0067">ATP-binding</keyword>
<dbReference type="Gene3D" id="2.30.130.10">
    <property type="entry name" value="PUA domain"/>
    <property type="match status" value="1"/>
</dbReference>
<dbReference type="PANTHER" id="PTHR43654:SF1">
    <property type="entry name" value="ISOPENTENYL PHOSPHATE KINASE"/>
    <property type="match status" value="1"/>
</dbReference>
<keyword evidence="3 8" id="KW-0641">Proline biosynthesis</keyword>
<feature type="binding site" evidence="8">
    <location>
        <position position="23"/>
    </location>
    <ligand>
        <name>ATP</name>
        <dbReference type="ChEBI" id="CHEBI:30616"/>
    </ligand>
</feature>
<dbReference type="InterPro" id="IPR005715">
    <property type="entry name" value="Glu_5kinase/COase_Synthase"/>
</dbReference>
<dbReference type="InterPro" id="IPR019797">
    <property type="entry name" value="Glutamate_5-kinase_CS"/>
</dbReference>
<dbReference type="InterPro" id="IPR015947">
    <property type="entry name" value="PUA-like_sf"/>
</dbReference>
<dbReference type="InterPro" id="IPR001048">
    <property type="entry name" value="Asp/Glu/Uridylate_kinase"/>
</dbReference>
<comment type="caution">
    <text evidence="8">Lacks conserved residue(s) required for the propagation of feature annotation.</text>
</comment>
<keyword evidence="1 8" id="KW-0963">Cytoplasm</keyword>
<keyword evidence="5 8" id="KW-0547">Nucleotide-binding</keyword>
<dbReference type="InterPro" id="IPR011529">
    <property type="entry name" value="Glu_5kinase"/>
</dbReference>
<dbReference type="Gene3D" id="3.40.1160.10">
    <property type="entry name" value="Acetylglutamate kinase-like"/>
    <property type="match status" value="2"/>
</dbReference>
<evidence type="ECO:0000256" key="4">
    <source>
        <dbReference type="ARBA" id="ARBA00022679"/>
    </source>
</evidence>
<evidence type="ECO:0000313" key="11">
    <source>
        <dbReference type="Proteomes" id="UP000184444"/>
    </source>
</evidence>
<dbReference type="Pfam" id="PF00696">
    <property type="entry name" value="AA_kinase"/>
    <property type="match status" value="1"/>
</dbReference>
<evidence type="ECO:0000256" key="3">
    <source>
        <dbReference type="ARBA" id="ARBA00022650"/>
    </source>
</evidence>
<dbReference type="EC" id="2.7.2.11" evidence="8"/>
<dbReference type="Proteomes" id="UP000184444">
    <property type="component" value="Unassembled WGS sequence"/>
</dbReference>
<dbReference type="InterPro" id="IPR001057">
    <property type="entry name" value="Glu/AcGlu_kinase"/>
</dbReference>
<dbReference type="HAMAP" id="MF_00456">
    <property type="entry name" value="ProB"/>
    <property type="match status" value="1"/>
</dbReference>
<dbReference type="RefSeq" id="WP_073060391.1">
    <property type="nucleotide sequence ID" value="NZ_FRCK01000001.1"/>
</dbReference>
<keyword evidence="6 8" id="KW-0418">Kinase</keyword>
<reference evidence="11" key="1">
    <citation type="submission" date="2016-11" db="EMBL/GenBank/DDBJ databases">
        <authorList>
            <person name="Varghese N."/>
            <person name="Submissions S."/>
        </authorList>
    </citation>
    <scope>NUCLEOTIDE SEQUENCE [LARGE SCALE GENOMIC DNA]</scope>
    <source>
        <strain evidence="11">DSM 6637</strain>
    </source>
</reference>
<evidence type="ECO:0000256" key="7">
    <source>
        <dbReference type="ARBA" id="ARBA00022840"/>
    </source>
</evidence>
<feature type="binding site" evidence="8">
    <location>
        <position position="62"/>
    </location>
    <ligand>
        <name>substrate</name>
    </ligand>
</feature>
<comment type="catalytic activity">
    <reaction evidence="8">
        <text>L-glutamate + ATP = L-glutamyl 5-phosphate + ADP</text>
        <dbReference type="Rhea" id="RHEA:14877"/>
        <dbReference type="ChEBI" id="CHEBI:29985"/>
        <dbReference type="ChEBI" id="CHEBI:30616"/>
        <dbReference type="ChEBI" id="CHEBI:58274"/>
        <dbReference type="ChEBI" id="CHEBI:456216"/>
        <dbReference type="EC" id="2.7.2.11"/>
    </reaction>
</comment>
<dbReference type="Pfam" id="PF01472">
    <property type="entry name" value="PUA"/>
    <property type="match status" value="1"/>
</dbReference>
<dbReference type="InterPro" id="IPR002478">
    <property type="entry name" value="PUA"/>
</dbReference>
<keyword evidence="11" id="KW-1185">Reference proteome</keyword>
<dbReference type="SUPFAM" id="SSF88697">
    <property type="entry name" value="PUA domain-like"/>
    <property type="match status" value="1"/>
</dbReference>
<keyword evidence="2 8" id="KW-0028">Amino-acid biosynthesis</keyword>
<feature type="binding site" evidence="8">
    <location>
        <position position="161"/>
    </location>
    <ligand>
        <name>substrate</name>
    </ligand>
</feature>
<proteinExistence type="inferred from homology"/>
<evidence type="ECO:0000256" key="5">
    <source>
        <dbReference type="ARBA" id="ARBA00022741"/>
    </source>
</evidence>
<dbReference type="GO" id="GO:0005524">
    <property type="term" value="F:ATP binding"/>
    <property type="evidence" value="ECO:0007669"/>
    <property type="project" value="UniProtKB-KW"/>
</dbReference>
<dbReference type="CDD" id="cd04242">
    <property type="entry name" value="AAK_G5K_ProB"/>
    <property type="match status" value="1"/>
</dbReference>
<dbReference type="EMBL" id="FRCK01000001">
    <property type="protein sequence ID" value="SHL74198.1"/>
    <property type="molecule type" value="Genomic_DNA"/>
</dbReference>
<organism evidence="10 11">
    <name type="scientific">Paracoccus solventivorans</name>
    <dbReference type="NCBI Taxonomy" id="53463"/>
    <lineage>
        <taxon>Bacteria</taxon>
        <taxon>Pseudomonadati</taxon>
        <taxon>Pseudomonadota</taxon>
        <taxon>Alphaproteobacteria</taxon>
        <taxon>Rhodobacterales</taxon>
        <taxon>Paracoccaceae</taxon>
        <taxon>Paracoccus</taxon>
    </lineage>
</organism>
<dbReference type="InterPro" id="IPR036974">
    <property type="entry name" value="PUA_sf"/>
</dbReference>
<comment type="similarity">
    <text evidence="8">Belongs to the glutamate 5-kinase family.</text>
</comment>
<dbReference type="FunFam" id="3.40.1160.10:FF:000018">
    <property type="entry name" value="Glutamate 5-kinase"/>
    <property type="match status" value="1"/>
</dbReference>
<dbReference type="CDD" id="cd21157">
    <property type="entry name" value="PUA_G5K"/>
    <property type="match status" value="1"/>
</dbReference>
<evidence type="ECO:0000256" key="2">
    <source>
        <dbReference type="ARBA" id="ARBA00022605"/>
    </source>
</evidence>
<dbReference type="UniPathway" id="UPA00098">
    <property type="reaction ID" value="UER00359"/>
</dbReference>
<dbReference type="PRINTS" id="PR00474">
    <property type="entry name" value="GLU5KINASE"/>
</dbReference>
<dbReference type="GO" id="GO:0003723">
    <property type="term" value="F:RNA binding"/>
    <property type="evidence" value="ECO:0007669"/>
    <property type="project" value="InterPro"/>
</dbReference>
<dbReference type="GO" id="GO:0005829">
    <property type="term" value="C:cytosol"/>
    <property type="evidence" value="ECO:0007669"/>
    <property type="project" value="TreeGrafter"/>
</dbReference>
<dbReference type="GO" id="GO:0055129">
    <property type="term" value="P:L-proline biosynthetic process"/>
    <property type="evidence" value="ECO:0007669"/>
    <property type="project" value="UniProtKB-UniRule"/>
</dbReference>
<evidence type="ECO:0000256" key="1">
    <source>
        <dbReference type="ARBA" id="ARBA00022490"/>
    </source>
</evidence>
<feature type="binding site" evidence="8">
    <location>
        <position position="149"/>
    </location>
    <ligand>
        <name>substrate</name>
    </ligand>
</feature>
<dbReference type="STRING" id="53463.SAMN05444389_101128"/>
<comment type="pathway">
    <text evidence="8">Amino-acid biosynthesis; L-proline biosynthesis; L-glutamate 5-semialdehyde from L-glutamate: step 1/2.</text>
</comment>